<gene>
    <name evidence="1" type="ORF">SAMN05421779_104344</name>
</gene>
<accession>A0A1N7MTP9</accession>
<dbReference type="EMBL" id="FTOA01000004">
    <property type="protein sequence ID" value="SIS89422.1"/>
    <property type="molecule type" value="Genomic_DNA"/>
</dbReference>
<dbReference type="Proteomes" id="UP000185678">
    <property type="component" value="Unassembled WGS sequence"/>
</dbReference>
<name>A0A1N7MTP9_9PROT</name>
<reference evidence="1 2" key="1">
    <citation type="submission" date="2017-01" db="EMBL/GenBank/DDBJ databases">
        <authorList>
            <person name="Mah S.A."/>
            <person name="Swanson W.J."/>
            <person name="Moy G.W."/>
            <person name="Vacquier V.D."/>
        </authorList>
    </citation>
    <scope>NUCLEOTIDE SEQUENCE [LARGE SCALE GENOMIC DNA]</scope>
    <source>
        <strain evidence="1 2">DSM 11589</strain>
    </source>
</reference>
<dbReference type="RefSeq" id="WP_139332891.1">
    <property type="nucleotide sequence ID" value="NZ_FTOA01000004.1"/>
</dbReference>
<protein>
    <submittedName>
        <fullName evidence="1">Uncharacterized protein</fullName>
    </submittedName>
</protein>
<proteinExistence type="predicted"/>
<organism evidence="1 2">
    <name type="scientific">Insolitispirillum peregrinum</name>
    <dbReference type="NCBI Taxonomy" id="80876"/>
    <lineage>
        <taxon>Bacteria</taxon>
        <taxon>Pseudomonadati</taxon>
        <taxon>Pseudomonadota</taxon>
        <taxon>Alphaproteobacteria</taxon>
        <taxon>Rhodospirillales</taxon>
        <taxon>Novispirillaceae</taxon>
        <taxon>Insolitispirillum</taxon>
    </lineage>
</organism>
<evidence type="ECO:0000313" key="1">
    <source>
        <dbReference type="EMBL" id="SIS89422.1"/>
    </source>
</evidence>
<sequence>MRTVQSPDVTNPTGIVPALDTEKEKEESLQDFFRRWIENHRDNSSIYKILDNIDSDISLEIWNAYFNKIFIHEIILNKIIENDAFFEDINFYKEQKNYHNKSDVNNEINKILNYYLNTYLSNYLWNDVHLYLDKVYSNNNNLDGIKDEAGNDGSWSAEQDEERSSSGVRKDHIFFVCLDVTDFKHSLDSTRIDTSIINGVAKVFWRPAIQFLGNDSRVLHCSSQENEDNLKFSVRLELSNGLRELCLLIHNLVVRLRNHFDSFLPVYGWHSIRFRSSVSAAGIDLSEKGSPSGPAVDWATKIIKEKRLFLRDKPCHHQMECEKILCQKDKISDNIDSVSYTPIIFDEIAHDKIISTEYEMHKLCENRKITGNSRCIYII</sequence>
<dbReference type="STRING" id="80876.SAMN05421779_104344"/>
<evidence type="ECO:0000313" key="2">
    <source>
        <dbReference type="Proteomes" id="UP000185678"/>
    </source>
</evidence>
<keyword evidence="2" id="KW-1185">Reference proteome</keyword>
<dbReference type="AlphaFoldDB" id="A0A1N7MTP9"/>